<name>A0A8X8YFB2_SALSN</name>
<evidence type="ECO:0000256" key="6">
    <source>
        <dbReference type="ARBA" id="ARBA00038394"/>
    </source>
</evidence>
<dbReference type="InterPro" id="IPR015943">
    <property type="entry name" value="WD40/YVTN_repeat-like_dom_sf"/>
</dbReference>
<accession>A0A8X8YFB2</accession>
<dbReference type="Pfam" id="PF24805">
    <property type="entry name" value="EIF3I"/>
    <property type="match status" value="1"/>
</dbReference>
<dbReference type="Gene3D" id="2.130.10.10">
    <property type="entry name" value="YVTN repeat-like/Quinoprotein amine dehydrogenase"/>
    <property type="match status" value="1"/>
</dbReference>
<dbReference type="PROSITE" id="PS50082">
    <property type="entry name" value="WD_REPEATS_2"/>
    <property type="match status" value="4"/>
</dbReference>
<evidence type="ECO:0000256" key="4">
    <source>
        <dbReference type="ARBA" id="ARBA00022737"/>
    </source>
</evidence>
<dbReference type="InterPro" id="IPR019775">
    <property type="entry name" value="WD40_repeat_CS"/>
</dbReference>
<keyword evidence="10" id="KW-1185">Reference proteome</keyword>
<dbReference type="AlphaFoldDB" id="A0A8X8YFB2"/>
<comment type="similarity">
    <text evidence="7">Belongs to the eIF-3 subunit I family.</text>
</comment>
<dbReference type="EMBL" id="PNBA02000002">
    <property type="protein sequence ID" value="KAG6431925.1"/>
    <property type="molecule type" value="Genomic_DNA"/>
</dbReference>
<evidence type="ECO:0000256" key="7">
    <source>
        <dbReference type="HAMAP-Rule" id="MF_03008"/>
    </source>
</evidence>
<dbReference type="GO" id="GO:0001732">
    <property type="term" value="P:formation of cytoplasmic translation initiation complex"/>
    <property type="evidence" value="ECO:0007669"/>
    <property type="project" value="UniProtKB-UniRule"/>
</dbReference>
<keyword evidence="4" id="KW-0677">Repeat</keyword>
<keyword evidence="5 7" id="KW-0648">Protein biosynthesis</keyword>
<evidence type="ECO:0000256" key="2">
    <source>
        <dbReference type="ARBA" id="ARBA00022540"/>
    </source>
</evidence>
<dbReference type="GO" id="GO:0003723">
    <property type="term" value="F:RNA binding"/>
    <property type="evidence" value="ECO:0007669"/>
    <property type="project" value="TreeGrafter"/>
</dbReference>
<evidence type="ECO:0000256" key="5">
    <source>
        <dbReference type="ARBA" id="ARBA00022917"/>
    </source>
</evidence>
<dbReference type="HAMAP" id="MF_03008">
    <property type="entry name" value="eIF3i"/>
    <property type="match status" value="1"/>
</dbReference>
<evidence type="ECO:0000313" key="9">
    <source>
        <dbReference type="EMBL" id="KAG6431925.1"/>
    </source>
</evidence>
<comment type="function">
    <text evidence="7">Component of the eukaryotic translation initiation factor 3 (eIF-3) complex, which is involved in protein synthesis of a specialized repertoire of mRNAs and, together with other initiation factors, stimulates binding of mRNA and methionyl-tRNAi to the 40S ribosome. The eIF-3 complex specifically targets and initiates translation of a subset of mRNAs involved in cell proliferation.</text>
</comment>
<comment type="similarity">
    <text evidence="6">Belongs to the WD repeat STRAP family.</text>
</comment>
<dbReference type="PROSITE" id="PS00678">
    <property type="entry name" value="WD_REPEATS_1"/>
    <property type="match status" value="3"/>
</dbReference>
<dbReference type="PRINTS" id="PR00320">
    <property type="entry name" value="GPROTEINBRPT"/>
</dbReference>
<evidence type="ECO:0000256" key="1">
    <source>
        <dbReference type="ARBA" id="ARBA00022490"/>
    </source>
</evidence>
<evidence type="ECO:0000256" key="3">
    <source>
        <dbReference type="ARBA" id="ARBA00022574"/>
    </source>
</evidence>
<protein>
    <recommendedName>
        <fullName evidence="7">Eukaryotic translation initiation factor 3 subunit I</fullName>
        <shortName evidence="7">eIF3i</shortName>
    </recommendedName>
</protein>
<dbReference type="SUPFAM" id="SSF50978">
    <property type="entry name" value="WD40 repeat-like"/>
    <property type="match status" value="1"/>
</dbReference>
<dbReference type="GO" id="GO:0016282">
    <property type="term" value="C:eukaryotic 43S preinitiation complex"/>
    <property type="evidence" value="ECO:0007669"/>
    <property type="project" value="UniProtKB-UniRule"/>
</dbReference>
<dbReference type="GO" id="GO:0003743">
    <property type="term" value="F:translation initiation factor activity"/>
    <property type="evidence" value="ECO:0007669"/>
    <property type="project" value="UniProtKB-UniRule"/>
</dbReference>
<sequence>MRPILMKGHERPLTFLKYNRDGDLLFSCAKDHDPTVWFADNGERLGTYRGHNGAVWTCDISRDSTRLITGSADQTAKLWDVRTGTPLFTFNFDSPTRSVDFAVGDKLAVITTDPFMGLPSAIHIKRIARDPEDQSGESVLTLKGPQGRINRAVWGPLNTTIISGGEDSVIRVWDAETGKLLKESDKDEGHKKTITSLAKAADSSHLLSGSLDKSAKLWDSRTLKLVKTYVTERPVNAVAMSPLLDHIVLGGGQDASSVTTTDHRAGKFEAKFYDKILTEEIGGVKGHFGPINALVFNPDGRRGTKPAMDRKDIQTIVGLMMLVVALLNVRPMMAHLPPGACIDHCLKECKSSGIGIAACIKYCPVHCLPPDTTAKDHYCNLGCMLDQCAKFTSDERRMTDCVFKCRKFHCKIRAKIVE</sequence>
<comment type="subunit">
    <text evidence="7">Component of the eukaryotic translation initiation factor 3 (eIF-3) complex.</text>
</comment>
<dbReference type="Proteomes" id="UP000298416">
    <property type="component" value="Unassembled WGS sequence"/>
</dbReference>
<keyword evidence="3 8" id="KW-0853">WD repeat</keyword>
<comment type="subcellular location">
    <subcellularLocation>
        <location evidence="7">Cytoplasm</location>
    </subcellularLocation>
</comment>
<dbReference type="InterPro" id="IPR020472">
    <property type="entry name" value="WD40_PAC1"/>
</dbReference>
<gene>
    <name evidence="9" type="ORF">SASPL_103497</name>
</gene>
<keyword evidence="2 7" id="KW-0396">Initiation factor</keyword>
<reference evidence="9" key="2">
    <citation type="submission" date="2020-08" db="EMBL/GenBank/DDBJ databases">
        <title>Plant Genome Project.</title>
        <authorList>
            <person name="Zhang R.-G."/>
        </authorList>
    </citation>
    <scope>NUCLEOTIDE SEQUENCE</scope>
    <source>
        <strain evidence="9">Huo1</strain>
        <tissue evidence="9">Leaf</tissue>
    </source>
</reference>
<dbReference type="PANTHER" id="PTHR19877:SF1">
    <property type="entry name" value="EUKARYOTIC TRANSLATION INITIATION FACTOR 3 SUBUNIT I"/>
    <property type="match status" value="1"/>
</dbReference>
<organism evidence="9">
    <name type="scientific">Salvia splendens</name>
    <name type="common">Scarlet sage</name>
    <dbReference type="NCBI Taxonomy" id="180675"/>
    <lineage>
        <taxon>Eukaryota</taxon>
        <taxon>Viridiplantae</taxon>
        <taxon>Streptophyta</taxon>
        <taxon>Embryophyta</taxon>
        <taxon>Tracheophyta</taxon>
        <taxon>Spermatophyta</taxon>
        <taxon>Magnoliopsida</taxon>
        <taxon>eudicotyledons</taxon>
        <taxon>Gunneridae</taxon>
        <taxon>Pentapetalae</taxon>
        <taxon>asterids</taxon>
        <taxon>lamiids</taxon>
        <taxon>Lamiales</taxon>
        <taxon>Lamiaceae</taxon>
        <taxon>Nepetoideae</taxon>
        <taxon>Mentheae</taxon>
        <taxon>Salviinae</taxon>
        <taxon>Salvia</taxon>
        <taxon>Salvia subgen. Calosphace</taxon>
        <taxon>core Calosphace</taxon>
    </lineage>
</organism>
<evidence type="ECO:0000256" key="8">
    <source>
        <dbReference type="PROSITE-ProRule" id="PRU00221"/>
    </source>
</evidence>
<feature type="repeat" description="WD" evidence="8">
    <location>
        <begin position="187"/>
        <end position="228"/>
    </location>
</feature>
<dbReference type="InterPro" id="IPR036322">
    <property type="entry name" value="WD40_repeat_dom_sf"/>
</dbReference>
<dbReference type="SMART" id="SM00320">
    <property type="entry name" value="WD40"/>
    <property type="match status" value="5"/>
</dbReference>
<feature type="repeat" description="WD" evidence="8">
    <location>
        <begin position="48"/>
        <end position="89"/>
    </location>
</feature>
<dbReference type="InterPro" id="IPR027525">
    <property type="entry name" value="eIF3i"/>
</dbReference>
<comment type="caution">
    <text evidence="9">The sequence shown here is derived from an EMBL/GenBank/DDBJ whole genome shotgun (WGS) entry which is preliminary data.</text>
</comment>
<dbReference type="PANTHER" id="PTHR19877">
    <property type="entry name" value="EUKARYOTIC TRANSLATION INITIATION FACTOR 3 SUBUNIT I"/>
    <property type="match status" value="1"/>
</dbReference>
<dbReference type="GO" id="GO:0033290">
    <property type="term" value="C:eukaryotic 48S preinitiation complex"/>
    <property type="evidence" value="ECO:0007669"/>
    <property type="project" value="UniProtKB-UniRule"/>
</dbReference>
<dbReference type="InterPro" id="IPR001680">
    <property type="entry name" value="WD40_rpt"/>
</dbReference>
<dbReference type="GO" id="GO:0071541">
    <property type="term" value="C:eukaryotic translation initiation factor 3 complex, eIF3m"/>
    <property type="evidence" value="ECO:0007669"/>
    <property type="project" value="TreeGrafter"/>
</dbReference>
<evidence type="ECO:0000313" key="10">
    <source>
        <dbReference type="Proteomes" id="UP000298416"/>
    </source>
</evidence>
<reference evidence="9" key="1">
    <citation type="submission" date="2018-01" db="EMBL/GenBank/DDBJ databases">
        <authorList>
            <person name="Mao J.F."/>
        </authorList>
    </citation>
    <scope>NUCLEOTIDE SEQUENCE</scope>
    <source>
        <strain evidence="9">Huo1</strain>
        <tissue evidence="9">Leaf</tissue>
    </source>
</reference>
<keyword evidence="1 7" id="KW-0963">Cytoplasm</keyword>
<feature type="repeat" description="WD" evidence="8">
    <location>
        <begin position="6"/>
        <end position="47"/>
    </location>
</feature>
<dbReference type="CDD" id="cd00200">
    <property type="entry name" value="WD40"/>
    <property type="match status" value="1"/>
</dbReference>
<feature type="repeat" description="WD" evidence="8">
    <location>
        <begin position="142"/>
        <end position="183"/>
    </location>
</feature>
<dbReference type="PROSITE" id="PS50294">
    <property type="entry name" value="WD_REPEATS_REGION"/>
    <property type="match status" value="3"/>
</dbReference>
<proteinExistence type="inferred from homology"/>